<comment type="similarity">
    <text evidence="2">Belongs to the TMEM59 family.</text>
</comment>
<comment type="subcellular location">
    <subcellularLocation>
        <location evidence="1">Golgi apparatus membrane</location>
        <topology evidence="1">Single-pass type I membrane protein</topology>
    </subcellularLocation>
</comment>
<evidence type="ECO:0000256" key="6">
    <source>
        <dbReference type="ARBA" id="ARBA00023034"/>
    </source>
</evidence>
<organism evidence="10 11">
    <name type="scientific">Molossus molossus</name>
    <name type="common">Pallas' mastiff bat</name>
    <name type="synonym">Vespertilio molossus</name>
    <dbReference type="NCBI Taxonomy" id="27622"/>
    <lineage>
        <taxon>Eukaryota</taxon>
        <taxon>Metazoa</taxon>
        <taxon>Chordata</taxon>
        <taxon>Craniata</taxon>
        <taxon>Vertebrata</taxon>
        <taxon>Euteleostomi</taxon>
        <taxon>Mammalia</taxon>
        <taxon>Eutheria</taxon>
        <taxon>Laurasiatheria</taxon>
        <taxon>Chiroptera</taxon>
        <taxon>Yangochiroptera</taxon>
        <taxon>Molossidae</taxon>
        <taxon>Molossus</taxon>
    </lineage>
</organism>
<comment type="caution">
    <text evidence="10">The sequence shown here is derived from an EMBL/GenBank/DDBJ whole genome shotgun (WGS) entry which is preliminary data.</text>
</comment>
<evidence type="ECO:0000256" key="1">
    <source>
        <dbReference type="ARBA" id="ARBA00004614"/>
    </source>
</evidence>
<keyword evidence="11" id="KW-1185">Reference proteome</keyword>
<protein>
    <submittedName>
        <fullName evidence="10">Transmembrane protein 59 like</fullName>
    </submittedName>
</protein>
<dbReference type="EMBL" id="JACASF010000004">
    <property type="protein sequence ID" value="KAF6482463.1"/>
    <property type="molecule type" value="Genomic_DNA"/>
</dbReference>
<feature type="signal peptide" evidence="9">
    <location>
        <begin position="1"/>
        <end position="22"/>
    </location>
</feature>
<evidence type="ECO:0000256" key="7">
    <source>
        <dbReference type="ARBA" id="ARBA00023136"/>
    </source>
</evidence>
<dbReference type="AlphaFoldDB" id="A0A7J8ID28"/>
<keyword evidence="3 10" id="KW-0812">Transmembrane</keyword>
<dbReference type="InterPro" id="IPR022065">
    <property type="entry name" value="Uncharacterised_TMEM59"/>
</dbReference>
<evidence type="ECO:0000256" key="9">
    <source>
        <dbReference type="SAM" id="SignalP"/>
    </source>
</evidence>
<dbReference type="PANTHER" id="PTHR28652:SF1">
    <property type="entry name" value="TRANSMEMBRANE PROTEIN 59-LIKE"/>
    <property type="match status" value="1"/>
</dbReference>
<evidence type="ECO:0000256" key="4">
    <source>
        <dbReference type="ARBA" id="ARBA00022729"/>
    </source>
</evidence>
<keyword evidence="6" id="KW-0333">Golgi apparatus</keyword>
<evidence type="ECO:0000256" key="2">
    <source>
        <dbReference type="ARBA" id="ARBA00009643"/>
    </source>
</evidence>
<keyword evidence="5" id="KW-1133">Transmembrane helix</keyword>
<dbReference type="PANTHER" id="PTHR28652">
    <property type="entry name" value="TRANSMEMBRANE PROTEIN 59-LIKE PROTEIN"/>
    <property type="match status" value="1"/>
</dbReference>
<evidence type="ECO:0000313" key="11">
    <source>
        <dbReference type="Proteomes" id="UP000550707"/>
    </source>
</evidence>
<evidence type="ECO:0000256" key="8">
    <source>
        <dbReference type="ARBA" id="ARBA00023180"/>
    </source>
</evidence>
<gene>
    <name evidence="10" type="ORF">HJG59_018449</name>
</gene>
<dbReference type="GO" id="GO:0000139">
    <property type="term" value="C:Golgi membrane"/>
    <property type="evidence" value="ECO:0007669"/>
    <property type="project" value="UniProtKB-SubCell"/>
</dbReference>
<name>A0A7J8ID28_MOLMO</name>
<feature type="chain" id="PRO_5029704864" evidence="9">
    <location>
        <begin position="23"/>
        <end position="93"/>
    </location>
</feature>
<accession>A0A7J8ID28</accession>
<proteinExistence type="inferred from homology"/>
<reference evidence="10 11" key="1">
    <citation type="journal article" date="2020" name="Nature">
        <title>Six reference-quality genomes reveal evolution of bat adaptations.</title>
        <authorList>
            <person name="Jebb D."/>
            <person name="Huang Z."/>
            <person name="Pippel M."/>
            <person name="Hughes G.M."/>
            <person name="Lavrichenko K."/>
            <person name="Devanna P."/>
            <person name="Winkler S."/>
            <person name="Jermiin L.S."/>
            <person name="Skirmuntt E.C."/>
            <person name="Katzourakis A."/>
            <person name="Burkitt-Gray L."/>
            <person name="Ray D.A."/>
            <person name="Sullivan K.A.M."/>
            <person name="Roscito J.G."/>
            <person name="Kirilenko B.M."/>
            <person name="Davalos L.M."/>
            <person name="Corthals A.P."/>
            <person name="Power M.L."/>
            <person name="Jones G."/>
            <person name="Ransome R.D."/>
            <person name="Dechmann D.K.N."/>
            <person name="Locatelli A.G."/>
            <person name="Puechmaille S.J."/>
            <person name="Fedrigo O."/>
            <person name="Jarvis E.D."/>
            <person name="Hiller M."/>
            <person name="Vernes S.C."/>
            <person name="Myers E.W."/>
            <person name="Teeling E.C."/>
        </authorList>
    </citation>
    <scope>NUCLEOTIDE SEQUENCE [LARGE SCALE GENOMIC DNA]</scope>
    <source>
        <strain evidence="10">MMolMol1</strain>
        <tissue evidence="10">Muscle</tissue>
    </source>
</reference>
<evidence type="ECO:0000313" key="10">
    <source>
        <dbReference type="EMBL" id="KAF6482463.1"/>
    </source>
</evidence>
<keyword evidence="8" id="KW-0325">Glycoprotein</keyword>
<evidence type="ECO:0000256" key="3">
    <source>
        <dbReference type="ARBA" id="ARBA00022692"/>
    </source>
</evidence>
<dbReference type="Proteomes" id="UP000550707">
    <property type="component" value="Unassembled WGS sequence"/>
</dbReference>
<keyword evidence="4 9" id="KW-0732">Signal</keyword>
<evidence type="ECO:0000256" key="5">
    <source>
        <dbReference type="ARBA" id="ARBA00022989"/>
    </source>
</evidence>
<keyword evidence="7" id="KW-0472">Membrane</keyword>
<sequence length="93" mass="10535">MARVAQLLLLLLLLQPLPATLAPPAQDPFAPQLGDTQSCQLRCRDHYPSPQPSQKLEQEDPSKSWNEYDRAVFISACERGCRLFSICQFLYSL</sequence>